<accession>A0A0G4PZA2</accession>
<keyword evidence="3" id="KW-1185">Reference proteome</keyword>
<proteinExistence type="predicted"/>
<evidence type="ECO:0000313" key="2">
    <source>
        <dbReference type="EMBL" id="CRL31502.1"/>
    </source>
</evidence>
<dbReference type="Proteomes" id="UP000053732">
    <property type="component" value="Unassembled WGS sequence"/>
</dbReference>
<gene>
    <name evidence="2" type="ORF">PCAMFM013_S4Jg000024</name>
</gene>
<evidence type="ECO:0000313" key="3">
    <source>
        <dbReference type="Proteomes" id="UP000053732"/>
    </source>
</evidence>
<feature type="region of interest" description="Disordered" evidence="1">
    <location>
        <begin position="48"/>
        <end position="68"/>
    </location>
</feature>
<dbReference type="AlphaFoldDB" id="A0A0G4PZA2"/>
<reference evidence="2 3" key="1">
    <citation type="journal article" date="2014" name="Nat. Commun.">
        <title>Multiple recent horizontal transfers of a large genomic region in cheese making fungi.</title>
        <authorList>
            <person name="Cheeseman K."/>
            <person name="Ropars J."/>
            <person name="Renault P."/>
            <person name="Dupont J."/>
            <person name="Gouzy J."/>
            <person name="Branca A."/>
            <person name="Abraham A.L."/>
            <person name="Ceppi M."/>
            <person name="Conseiller E."/>
            <person name="Debuchy R."/>
            <person name="Malagnac F."/>
            <person name="Goarin A."/>
            <person name="Silar P."/>
            <person name="Lacoste S."/>
            <person name="Sallet E."/>
            <person name="Bensimon A."/>
            <person name="Giraud T."/>
            <person name="Brygoo Y."/>
        </authorList>
    </citation>
    <scope>NUCLEOTIDE SEQUENCE [LARGE SCALE GENOMIC DNA]</scope>
    <source>
        <strain evidence="3">FM 013</strain>
    </source>
</reference>
<evidence type="ECO:0000256" key="1">
    <source>
        <dbReference type="SAM" id="MobiDB-lite"/>
    </source>
</evidence>
<name>A0A0G4PZA2_PENC3</name>
<protein>
    <submittedName>
        <fullName evidence="2">Str. FM013</fullName>
    </submittedName>
</protein>
<dbReference type="EMBL" id="HG793313">
    <property type="protein sequence ID" value="CRL31502.1"/>
    <property type="molecule type" value="Genomic_DNA"/>
</dbReference>
<sequence length="273" mass="31612">MAANPRPKSFRDIVLYHRDSLINLLQWTSYHLNLVRCRFEDVGTPPVCAESTQNDHRNNDGRKPYRKSSNDAEVVAMNLFPIIKRRHLINILVSKERHFSYSRYELLSDRTASMGVTDNTAEHVNGDRRRQFEPCPGPMGVMNSVGASICQERLVQTTPKKWTEDPYFICHLLALAQLQERKLHLSKPKFYTVATSPMKWPTIRRRKVPYKPYLTFAGRLVAELVAPGPFNPTGDVNAAFEYGRKRLREQGDKGSYRARKGMRWSFMSGLRRR</sequence>
<feature type="compositionally biased region" description="Basic and acidic residues" evidence="1">
    <location>
        <begin position="53"/>
        <end position="63"/>
    </location>
</feature>
<organism evidence="2 3">
    <name type="scientific">Penicillium camemberti (strain FM 013)</name>
    <dbReference type="NCBI Taxonomy" id="1429867"/>
    <lineage>
        <taxon>Eukaryota</taxon>
        <taxon>Fungi</taxon>
        <taxon>Dikarya</taxon>
        <taxon>Ascomycota</taxon>
        <taxon>Pezizomycotina</taxon>
        <taxon>Eurotiomycetes</taxon>
        <taxon>Eurotiomycetidae</taxon>
        <taxon>Eurotiales</taxon>
        <taxon>Aspergillaceae</taxon>
        <taxon>Penicillium</taxon>
    </lineage>
</organism>